<dbReference type="SUPFAM" id="SSF82171">
    <property type="entry name" value="DPP6 N-terminal domain-like"/>
    <property type="match status" value="1"/>
</dbReference>
<dbReference type="Proteomes" id="UP001221217">
    <property type="component" value="Unassembled WGS sequence"/>
</dbReference>
<evidence type="ECO:0000256" key="1">
    <source>
        <dbReference type="SAM" id="SignalP"/>
    </source>
</evidence>
<dbReference type="Gene3D" id="2.120.10.30">
    <property type="entry name" value="TolB, C-terminal domain"/>
    <property type="match status" value="1"/>
</dbReference>
<gene>
    <name evidence="2" type="ORF">PQJ61_10620</name>
</gene>
<organism evidence="2 3">
    <name type="scientific">Candidatus Thalassospirochaeta sargassi</name>
    <dbReference type="NCBI Taxonomy" id="3119039"/>
    <lineage>
        <taxon>Bacteria</taxon>
        <taxon>Pseudomonadati</taxon>
        <taxon>Spirochaetota</taxon>
        <taxon>Spirochaetia</taxon>
        <taxon>Spirochaetales</taxon>
        <taxon>Spirochaetaceae</taxon>
        <taxon>Candidatus Thalassospirochaeta</taxon>
    </lineage>
</organism>
<comment type="caution">
    <text evidence="2">The sequence shown here is derived from an EMBL/GenBank/DDBJ whole genome shotgun (WGS) entry which is preliminary data.</text>
</comment>
<evidence type="ECO:0008006" key="4">
    <source>
        <dbReference type="Google" id="ProtNLM"/>
    </source>
</evidence>
<evidence type="ECO:0000313" key="2">
    <source>
        <dbReference type="EMBL" id="MDC7227203.1"/>
    </source>
</evidence>
<keyword evidence="1" id="KW-0732">Signal</keyword>
<evidence type="ECO:0000313" key="3">
    <source>
        <dbReference type="Proteomes" id="UP001221217"/>
    </source>
</evidence>
<name>A0AAJ1IDB2_9SPIO</name>
<feature type="chain" id="PRO_5042506097" description="Peptidase MA-like domain-containing protein" evidence="1">
    <location>
        <begin position="28"/>
        <end position="945"/>
    </location>
</feature>
<dbReference type="EMBL" id="JAQQAL010000023">
    <property type="protein sequence ID" value="MDC7227203.1"/>
    <property type="molecule type" value="Genomic_DNA"/>
</dbReference>
<proteinExistence type="predicted"/>
<dbReference type="AlphaFoldDB" id="A0AAJ1IDB2"/>
<feature type="signal peptide" evidence="1">
    <location>
        <begin position="1"/>
        <end position="27"/>
    </location>
</feature>
<accession>A0AAJ1IDB2</accession>
<protein>
    <recommendedName>
        <fullName evidence="4">Peptidase MA-like domain-containing protein</fullName>
    </recommendedName>
</protein>
<dbReference type="InterPro" id="IPR011042">
    <property type="entry name" value="6-blade_b-propeller_TolB-like"/>
</dbReference>
<sequence length="945" mass="105169">MVRIKRFSIILLTVSIVVQSTAPGVSAIDNVQFPPTVEWKKIDTSKFTLIFPEELSDQAAEIAGKLEAYYPADEYSLETHTMRWPVIINNSLVYPNAYVSSAPRHSQLYTIPDQEGFQGTANWLEVIWSHELRHIVQNDKMVRGFTAFAHWLFGEYGSSAMSHFALPLWVWEGDAVLTETLLTSGGRGRYPGFERPLRRDLLNEREYGYYKASLGYYGSYRDTVPSWYVMGYHLCAYIRAEYGIEAFNRILEISADYSMAPLILNIAVKSVTGKKIKDIYSDCLADLEIQWREQLGNRFITQTELIIEADRKNLTNYYPLGSFDNGDAAALLTSAAETTSLVRISPDGRAKRLRKISPFDKNISFNGETFCWTESKSDIRWGNRSWTEIRIFTPATGEYRKITDKTRYLSPSISPNGKQIAAVEISPELTSFIVILDTEDGSLLARYPEPAGAYPSQTCWSDDGNAVVYLRQLDWGESIRLLDPETGINRALTMPSTDDIASPVVIDGWVYYVSEASGLESIHRIAASGGESEMVVSRSFGALSPAAGTGGKLLYADYGAHGFSLAAVSSSAMDATAAHTQEAKPEAGHVDYFEDLITQEKWAGTNGRGKSVTAVDYDIENYSKALGLVNFHSRSLTTTSSGSGIALSLQADDILGNTSGNLYLGWDPSYSEIAAGLTGAWAGFYPVLLYGAELQYPLSNPSSGHQSALYGGVWLPFDFSEGIWNHSLSFQEILQLQSEYSSPLHLLASVASFNWSLKQKSAKRDLIPPLGISFEASWLYTISPTYYNQYSTETAFYLPGLMRNHGLQLDFYTSVNAESAEAYYRHGNWPRGYEYTDLDGRMAGGVSIDYLLPLAYPDFAIGGLMYISRFYMSCYFDAAVTADSFSEISGMSFDALKSTAGFELYTTFHLFNNYVPLSAGLRFIYNLNSGIMRLEDTTFLLGINF</sequence>
<reference evidence="2 3" key="1">
    <citation type="submission" date="2022-12" db="EMBL/GenBank/DDBJ databases">
        <title>Metagenome assembled genome from gulf of manar.</title>
        <authorList>
            <person name="Kohli P."/>
            <person name="Pk S."/>
            <person name="Venkata Ramana C."/>
            <person name="Sasikala C."/>
        </authorList>
    </citation>
    <scope>NUCLEOTIDE SEQUENCE [LARGE SCALE GENOMIC DNA]</scope>
    <source>
        <strain evidence="2">JB008</strain>
    </source>
</reference>